<feature type="compositionally biased region" description="Basic and acidic residues" evidence="1">
    <location>
        <begin position="298"/>
        <end position="308"/>
    </location>
</feature>
<proteinExistence type="predicted"/>
<reference evidence="2 3" key="1">
    <citation type="submission" date="2021-03" db="EMBL/GenBank/DDBJ databases">
        <authorList>
            <person name="King G.J."/>
            <person name="Bancroft I."/>
            <person name="Baten A."/>
            <person name="Bloomfield J."/>
            <person name="Borpatragohain P."/>
            <person name="He Z."/>
            <person name="Irish N."/>
            <person name="Irwin J."/>
            <person name="Liu K."/>
            <person name="Mauleon R.P."/>
            <person name="Moore J."/>
            <person name="Morris R."/>
            <person name="Ostergaard L."/>
            <person name="Wang B."/>
            <person name="Wells R."/>
        </authorList>
    </citation>
    <scope>NUCLEOTIDE SEQUENCE [LARGE SCALE GENOMIC DNA]</scope>
    <source>
        <strain evidence="2">R-o-18</strain>
        <tissue evidence="2">Leaf</tissue>
    </source>
</reference>
<sequence length="326" mass="34225">MSQIGAEENGGRGDVEEDDGVSGAGPADGIGAFFREVDCDSGFAAGSGGGSWGGLRLQPAFLSQSSSSRSLGHEIKLLRRVFAISSWSSCSAPSLRRRPNHGRAHLATVVPPLTRPSSRNPHLPSDNAAVTSARVVAASSEAPESLLLTVAAIFRLKSLGIPQCVAVSSFSPYQKQNVSISVYGIKLNTNNDALFTILFHLRHRPAVSDLTANVKPTIALSQASNPFIKAGKPLKVRPDEDCLIHLSQACIGNRKKGETALMYVALMGRSLRRGGSGGPFNCTANVSAGAAASSVVKADSKPEEVNRESDEDDEGSDKKVVSICIS</sequence>
<comment type="caution">
    <text evidence="2">The sequence shown here is derived from an EMBL/GenBank/DDBJ whole genome shotgun (WGS) entry which is preliminary data.</text>
</comment>
<evidence type="ECO:0000313" key="2">
    <source>
        <dbReference type="EMBL" id="KAG5375483.1"/>
    </source>
</evidence>
<evidence type="ECO:0000256" key="1">
    <source>
        <dbReference type="SAM" id="MobiDB-lite"/>
    </source>
</evidence>
<name>A0ABQ7KMM0_BRACM</name>
<evidence type="ECO:0000313" key="3">
    <source>
        <dbReference type="Proteomes" id="UP000823674"/>
    </source>
</evidence>
<organism evidence="2 3">
    <name type="scientific">Brassica rapa subsp. trilocularis</name>
    <dbReference type="NCBI Taxonomy" id="1813537"/>
    <lineage>
        <taxon>Eukaryota</taxon>
        <taxon>Viridiplantae</taxon>
        <taxon>Streptophyta</taxon>
        <taxon>Embryophyta</taxon>
        <taxon>Tracheophyta</taxon>
        <taxon>Spermatophyta</taxon>
        <taxon>Magnoliopsida</taxon>
        <taxon>eudicotyledons</taxon>
        <taxon>Gunneridae</taxon>
        <taxon>Pentapetalae</taxon>
        <taxon>rosids</taxon>
        <taxon>malvids</taxon>
        <taxon>Brassicales</taxon>
        <taxon>Brassicaceae</taxon>
        <taxon>Brassiceae</taxon>
        <taxon>Brassica</taxon>
    </lineage>
</organism>
<dbReference type="EMBL" id="JADBGQ010000010">
    <property type="protein sequence ID" value="KAG5375483.1"/>
    <property type="molecule type" value="Genomic_DNA"/>
</dbReference>
<gene>
    <name evidence="2" type="primary">A10g502730.1_BraROA</name>
    <name evidence="2" type="ORF">IGI04_040079</name>
</gene>
<accession>A0ABQ7KMM0</accession>
<keyword evidence="3" id="KW-1185">Reference proteome</keyword>
<dbReference type="Proteomes" id="UP000823674">
    <property type="component" value="Chromosome A10"/>
</dbReference>
<protein>
    <submittedName>
        <fullName evidence="2">Uncharacterized protein</fullName>
    </submittedName>
</protein>
<feature type="region of interest" description="Disordered" evidence="1">
    <location>
        <begin position="293"/>
        <end position="319"/>
    </location>
</feature>
<feature type="region of interest" description="Disordered" evidence="1">
    <location>
        <begin position="1"/>
        <end position="27"/>
    </location>
</feature>